<dbReference type="Pfam" id="PF12833">
    <property type="entry name" value="HTH_18"/>
    <property type="match status" value="1"/>
</dbReference>
<sequence length="326" mass="37944">MNKVTYQSVEDHLNGLKEFAIHAFQLHPGKFLCHQREIKLPKLVIGDRFVSTALLYDSNLQQDYFYILIPRQYKGIYVNGKKTPINQSIIFIKNQEMLVRVPDEFYAFYIIITTEELTNYFGKDNIAQLKKVIWQQNFIQSAFHQPEYNQIHLCSLIENLLNKNNNLSYQGVLNIQEAIIESLYRLLIIGTPLKNTKVINTPSKLVIVNRALKHIHENNDFTMTTPELAKASYCCVRNLEYAFKSILNISPKQYLIKRRLQLVNQALTAQSSTSITDIMHTFGIINQGRFAQDYFKFYSEYPNETRRNSVKGKAHNVKEVSVESTY</sequence>
<dbReference type="RefSeq" id="WP_138621318.1">
    <property type="nucleotide sequence ID" value="NZ_SZVP01000003.1"/>
</dbReference>
<keyword evidence="1" id="KW-0805">Transcription regulation</keyword>
<protein>
    <submittedName>
        <fullName evidence="5">Helix-turn-helix domain-containing protein</fullName>
    </submittedName>
</protein>
<dbReference type="SMART" id="SM00342">
    <property type="entry name" value="HTH_ARAC"/>
    <property type="match status" value="1"/>
</dbReference>
<keyword evidence="3" id="KW-0804">Transcription</keyword>
<name>A0A8H2PKR4_9GAMM</name>
<dbReference type="AlphaFoldDB" id="A0A8H2PKR4"/>
<evidence type="ECO:0000313" key="5">
    <source>
        <dbReference type="EMBL" id="TMM46458.1"/>
    </source>
</evidence>
<dbReference type="EMBL" id="SZVP01000003">
    <property type="protein sequence ID" value="TMM46458.1"/>
    <property type="molecule type" value="Genomic_DNA"/>
</dbReference>
<dbReference type="Gene3D" id="1.10.10.60">
    <property type="entry name" value="Homeodomain-like"/>
    <property type="match status" value="1"/>
</dbReference>
<reference evidence="5 6" key="1">
    <citation type="submission" date="2019-05" db="EMBL/GenBank/DDBJ databases">
        <title>Colwellia ponticola sp. nov., isolated from seawater.</title>
        <authorList>
            <person name="Yoon J.-H."/>
        </authorList>
    </citation>
    <scope>NUCLEOTIDE SEQUENCE [LARGE SCALE GENOMIC DNA]</scope>
    <source>
        <strain evidence="5 6">OISW-25</strain>
    </source>
</reference>
<comment type="caution">
    <text evidence="5">The sequence shown here is derived from an EMBL/GenBank/DDBJ whole genome shotgun (WGS) entry which is preliminary data.</text>
</comment>
<keyword evidence="6" id="KW-1185">Reference proteome</keyword>
<dbReference type="OrthoDB" id="6003540at2"/>
<dbReference type="GO" id="GO:0043565">
    <property type="term" value="F:sequence-specific DNA binding"/>
    <property type="evidence" value="ECO:0007669"/>
    <property type="project" value="InterPro"/>
</dbReference>
<keyword evidence="2" id="KW-0238">DNA-binding</keyword>
<evidence type="ECO:0000256" key="1">
    <source>
        <dbReference type="ARBA" id="ARBA00023015"/>
    </source>
</evidence>
<dbReference type="InterPro" id="IPR018060">
    <property type="entry name" value="HTH_AraC"/>
</dbReference>
<dbReference type="Proteomes" id="UP000307702">
    <property type="component" value="Unassembled WGS sequence"/>
</dbReference>
<dbReference type="GO" id="GO:0003700">
    <property type="term" value="F:DNA-binding transcription factor activity"/>
    <property type="evidence" value="ECO:0007669"/>
    <property type="project" value="InterPro"/>
</dbReference>
<dbReference type="InterPro" id="IPR050204">
    <property type="entry name" value="AraC_XylS_family_regulators"/>
</dbReference>
<dbReference type="PANTHER" id="PTHR46796">
    <property type="entry name" value="HTH-TYPE TRANSCRIPTIONAL ACTIVATOR RHAS-RELATED"/>
    <property type="match status" value="1"/>
</dbReference>
<evidence type="ECO:0000256" key="3">
    <source>
        <dbReference type="ARBA" id="ARBA00023163"/>
    </source>
</evidence>
<proteinExistence type="predicted"/>
<evidence type="ECO:0000256" key="2">
    <source>
        <dbReference type="ARBA" id="ARBA00023125"/>
    </source>
</evidence>
<evidence type="ECO:0000259" key="4">
    <source>
        <dbReference type="PROSITE" id="PS01124"/>
    </source>
</evidence>
<organism evidence="5 6">
    <name type="scientific">Colwellia ponticola</name>
    <dbReference type="NCBI Taxonomy" id="2304625"/>
    <lineage>
        <taxon>Bacteria</taxon>
        <taxon>Pseudomonadati</taxon>
        <taxon>Pseudomonadota</taxon>
        <taxon>Gammaproteobacteria</taxon>
        <taxon>Alteromonadales</taxon>
        <taxon>Colwelliaceae</taxon>
        <taxon>Colwellia</taxon>
    </lineage>
</organism>
<accession>A0A8H2PKR4</accession>
<gene>
    <name evidence="5" type="ORF">FCS21_05735</name>
</gene>
<dbReference type="PROSITE" id="PS01124">
    <property type="entry name" value="HTH_ARAC_FAMILY_2"/>
    <property type="match status" value="1"/>
</dbReference>
<feature type="domain" description="HTH araC/xylS-type" evidence="4">
    <location>
        <begin position="209"/>
        <end position="308"/>
    </location>
</feature>
<evidence type="ECO:0000313" key="6">
    <source>
        <dbReference type="Proteomes" id="UP000307702"/>
    </source>
</evidence>